<evidence type="ECO:0000256" key="5">
    <source>
        <dbReference type="ARBA" id="ARBA00022989"/>
    </source>
</evidence>
<evidence type="ECO:0000313" key="10">
    <source>
        <dbReference type="Proteomes" id="UP000070344"/>
    </source>
</evidence>
<keyword evidence="6 7" id="KW-0472">Membrane</keyword>
<dbReference type="PROSITE" id="PS50928">
    <property type="entry name" value="ABC_TM1"/>
    <property type="match status" value="1"/>
</dbReference>
<gene>
    <name evidence="9" type="ORF">AKJ41_03265</name>
</gene>
<dbReference type="Gene3D" id="1.10.3720.10">
    <property type="entry name" value="MetI-like"/>
    <property type="match status" value="1"/>
</dbReference>
<keyword evidence="3" id="KW-1003">Cell membrane</keyword>
<comment type="subcellular location">
    <subcellularLocation>
        <location evidence="1 7">Cell membrane</location>
        <topology evidence="1 7">Multi-pass membrane protein</topology>
    </subcellularLocation>
</comment>
<evidence type="ECO:0000259" key="8">
    <source>
        <dbReference type="PROSITE" id="PS50928"/>
    </source>
</evidence>
<keyword evidence="10" id="KW-1185">Reference proteome</keyword>
<dbReference type="Proteomes" id="UP000070344">
    <property type="component" value="Unassembled WGS sequence"/>
</dbReference>
<feature type="transmembrane region" description="Helical" evidence="7">
    <location>
        <begin position="16"/>
        <end position="35"/>
    </location>
</feature>
<evidence type="ECO:0000256" key="4">
    <source>
        <dbReference type="ARBA" id="ARBA00022692"/>
    </source>
</evidence>
<dbReference type="Pfam" id="PF00528">
    <property type="entry name" value="BPD_transp_1"/>
    <property type="match status" value="1"/>
</dbReference>
<evidence type="ECO:0000256" key="1">
    <source>
        <dbReference type="ARBA" id="ARBA00004651"/>
    </source>
</evidence>
<evidence type="ECO:0000256" key="6">
    <source>
        <dbReference type="ARBA" id="ARBA00023136"/>
    </source>
</evidence>
<evidence type="ECO:0000256" key="3">
    <source>
        <dbReference type="ARBA" id="ARBA00022475"/>
    </source>
</evidence>
<reference evidence="9 10" key="1">
    <citation type="journal article" date="2016" name="Sci. Rep.">
        <title>Metabolic traits of an uncultured archaeal lineage -MSBL1- from brine pools of the Red Sea.</title>
        <authorList>
            <person name="Mwirichia R."/>
            <person name="Alam I."/>
            <person name="Rashid M."/>
            <person name="Vinu M."/>
            <person name="Ba-Alawi W."/>
            <person name="Anthony Kamau A."/>
            <person name="Kamanda Ngugi D."/>
            <person name="Goker M."/>
            <person name="Klenk H.P."/>
            <person name="Bajic V."/>
            <person name="Stingl U."/>
        </authorList>
    </citation>
    <scope>NUCLEOTIDE SEQUENCE [LARGE SCALE GENOMIC DNA]</scope>
    <source>
        <strain evidence="9">SCGC-AAA259O05</strain>
    </source>
</reference>
<feature type="transmembrane region" description="Helical" evidence="7">
    <location>
        <begin position="190"/>
        <end position="208"/>
    </location>
</feature>
<evidence type="ECO:0000256" key="7">
    <source>
        <dbReference type="RuleBase" id="RU363032"/>
    </source>
</evidence>
<comment type="similarity">
    <text evidence="7">Belongs to the binding-protein-dependent transport system permease family.</text>
</comment>
<dbReference type="PANTHER" id="PTHR43386">
    <property type="entry name" value="OLIGOPEPTIDE TRANSPORT SYSTEM PERMEASE PROTEIN APPC"/>
    <property type="match status" value="1"/>
</dbReference>
<dbReference type="InterPro" id="IPR050366">
    <property type="entry name" value="BP-dependent_transpt_permease"/>
</dbReference>
<dbReference type="EMBL" id="LHXV01000034">
    <property type="protein sequence ID" value="KXB00966.1"/>
    <property type="molecule type" value="Genomic_DNA"/>
</dbReference>
<evidence type="ECO:0000313" key="9">
    <source>
        <dbReference type="EMBL" id="KXB00966.1"/>
    </source>
</evidence>
<dbReference type="GO" id="GO:0071916">
    <property type="term" value="F:dipeptide transmembrane transporter activity"/>
    <property type="evidence" value="ECO:0007669"/>
    <property type="project" value="TreeGrafter"/>
</dbReference>
<organism evidence="9 10">
    <name type="scientific">candidate division MSBL1 archaeon SCGC-AAA259O05</name>
    <dbReference type="NCBI Taxonomy" id="1698271"/>
    <lineage>
        <taxon>Archaea</taxon>
        <taxon>Methanobacteriati</taxon>
        <taxon>Methanobacteriota</taxon>
        <taxon>candidate division MSBL1</taxon>
    </lineage>
</organism>
<feature type="transmembrane region" description="Helical" evidence="7">
    <location>
        <begin position="110"/>
        <end position="131"/>
    </location>
</feature>
<feature type="domain" description="ABC transmembrane type-1" evidence="8">
    <location>
        <begin position="72"/>
        <end position="263"/>
    </location>
</feature>
<dbReference type="PANTHER" id="PTHR43386:SF1">
    <property type="entry name" value="D,D-DIPEPTIDE TRANSPORT SYSTEM PERMEASE PROTEIN DDPC-RELATED"/>
    <property type="match status" value="1"/>
</dbReference>
<dbReference type="GO" id="GO:0005886">
    <property type="term" value="C:plasma membrane"/>
    <property type="evidence" value="ECO:0007669"/>
    <property type="project" value="UniProtKB-SubCell"/>
</dbReference>
<name>A0A133V3H8_9EURY</name>
<dbReference type="SUPFAM" id="SSF161098">
    <property type="entry name" value="MetI-like"/>
    <property type="match status" value="1"/>
</dbReference>
<feature type="transmembrane region" description="Helical" evidence="7">
    <location>
        <begin position="78"/>
        <end position="104"/>
    </location>
</feature>
<feature type="transmembrane region" description="Helical" evidence="7">
    <location>
        <begin position="244"/>
        <end position="265"/>
    </location>
</feature>
<keyword evidence="5 7" id="KW-1133">Transmembrane helix</keyword>
<dbReference type="CDD" id="cd06261">
    <property type="entry name" value="TM_PBP2"/>
    <property type="match status" value="1"/>
</dbReference>
<proteinExistence type="inferred from homology"/>
<sequence>MGKRTELLLKNTKFKIAMAAIAIIIILSIVGPFLTPDPMESQTARYGEPSFDHPLGTDLFGRDVLAQVMMGLRNSLKVGFIAGLLAVGIGVVVGGISGYIGGLFDEGSNLFINIFLTIPVIPVLVILAVVFEQRSIFIVAGLIGALLWPGIARAVRSQVLSLKERKFVDLARISGKEDARIIFGEIFPNMLAYIFIQFCSALGTAIVMEAGITMIGLGSGDITLGLMLYWAVSNQAPHMGVWWWFVPPGIIITLFTGTLVFLGSIMDKVLNPRLRGVI</sequence>
<dbReference type="InterPro" id="IPR000515">
    <property type="entry name" value="MetI-like"/>
</dbReference>
<dbReference type="InterPro" id="IPR035906">
    <property type="entry name" value="MetI-like_sf"/>
</dbReference>
<keyword evidence="2 7" id="KW-0813">Transport</keyword>
<comment type="caution">
    <text evidence="9">The sequence shown here is derived from an EMBL/GenBank/DDBJ whole genome shotgun (WGS) entry which is preliminary data.</text>
</comment>
<evidence type="ECO:0000256" key="2">
    <source>
        <dbReference type="ARBA" id="ARBA00022448"/>
    </source>
</evidence>
<protein>
    <recommendedName>
        <fullName evidence="8">ABC transmembrane type-1 domain-containing protein</fullName>
    </recommendedName>
</protein>
<feature type="transmembrane region" description="Helical" evidence="7">
    <location>
        <begin position="215"/>
        <end position="232"/>
    </location>
</feature>
<feature type="transmembrane region" description="Helical" evidence="7">
    <location>
        <begin position="136"/>
        <end position="155"/>
    </location>
</feature>
<dbReference type="AlphaFoldDB" id="A0A133V3H8"/>
<keyword evidence="4 7" id="KW-0812">Transmembrane</keyword>
<accession>A0A133V3H8</accession>